<feature type="region of interest" description="Disordered" evidence="1">
    <location>
        <begin position="216"/>
        <end position="309"/>
    </location>
</feature>
<reference evidence="3" key="1">
    <citation type="submission" date="2019-10" db="EMBL/GenBank/DDBJ databases">
        <authorList>
            <person name="Soares A.E.R."/>
            <person name="Aleixo A."/>
            <person name="Schneider P."/>
            <person name="Miyaki C.Y."/>
            <person name="Schneider M.P."/>
            <person name="Mello C."/>
            <person name="Vasconcelos A.T.R."/>
        </authorList>
    </citation>
    <scope>NUCLEOTIDE SEQUENCE</scope>
    <source>
        <tissue evidence="3">Muscle</tissue>
    </source>
</reference>
<feature type="region of interest" description="Disordered" evidence="1">
    <location>
        <begin position="878"/>
        <end position="962"/>
    </location>
</feature>
<evidence type="ECO:0000313" key="4">
    <source>
        <dbReference type="Proteomes" id="UP001145742"/>
    </source>
</evidence>
<dbReference type="PANTHER" id="PTHR13958:SF3">
    <property type="entry name" value="CAP-GLY DOMAIN-CONTAINING PROTEIN-RELATED"/>
    <property type="match status" value="1"/>
</dbReference>
<dbReference type="Gene3D" id="2.30.30.190">
    <property type="entry name" value="CAP Gly-rich-like domain"/>
    <property type="match status" value="1"/>
</dbReference>
<feature type="region of interest" description="Disordered" evidence="1">
    <location>
        <begin position="1069"/>
        <end position="1100"/>
    </location>
</feature>
<feature type="region of interest" description="Disordered" evidence="1">
    <location>
        <begin position="990"/>
        <end position="1036"/>
    </location>
</feature>
<proteinExistence type="predicted"/>
<accession>A0ABQ9DB75</accession>
<feature type="domain" description="CAP-Gly" evidence="2">
    <location>
        <begin position="1170"/>
        <end position="1212"/>
    </location>
</feature>
<feature type="compositionally biased region" description="Low complexity" evidence="1">
    <location>
        <begin position="516"/>
        <end position="527"/>
    </location>
</feature>
<feature type="compositionally biased region" description="Basic and acidic residues" evidence="1">
    <location>
        <begin position="1090"/>
        <end position="1100"/>
    </location>
</feature>
<dbReference type="Pfam" id="PF01302">
    <property type="entry name" value="CAP_GLY"/>
    <property type="match status" value="1"/>
</dbReference>
<dbReference type="SUPFAM" id="SSF74924">
    <property type="entry name" value="Cap-Gly domain"/>
    <property type="match status" value="1"/>
</dbReference>
<feature type="region of interest" description="Disordered" evidence="1">
    <location>
        <begin position="516"/>
        <end position="578"/>
    </location>
</feature>
<dbReference type="InterPro" id="IPR036859">
    <property type="entry name" value="CAP-Gly_dom_sf"/>
</dbReference>
<protein>
    <recommendedName>
        <fullName evidence="2">CAP-Gly domain-containing protein</fullName>
    </recommendedName>
</protein>
<feature type="compositionally biased region" description="Basic and acidic residues" evidence="1">
    <location>
        <begin position="943"/>
        <end position="955"/>
    </location>
</feature>
<dbReference type="SMART" id="SM01052">
    <property type="entry name" value="CAP_GLY"/>
    <property type="match status" value="1"/>
</dbReference>
<dbReference type="InterPro" id="IPR000938">
    <property type="entry name" value="CAP-Gly_domain"/>
</dbReference>
<dbReference type="Proteomes" id="UP001145742">
    <property type="component" value="Unassembled WGS sequence"/>
</dbReference>
<sequence length="1636" mass="179491">MDNSFAPGELDPLADVALAWKSVQEAKAVDNAKPFSKDLMSGLSPYRSKQDRVKAIHSLSKELEEKIDMATKRLSAESWVKDSADKTSTQTTLDLHNDSSSVPEPDTSRDKLDRKMTAQMLLDVADPDVLHVSPSREFQGLDRVRLVGRTEGATALDRQQEMPTPLPGGSSERKEFPWTTHSTAQRHLSTGGDLSNTLQGFPVSKGCEVDINPWHGKPIASPASPAHRFLSGSPQRGLTAQGDHSPCRTILKVQNQEEKTNQSPEESLKIPDSLSFQPSAALSTRAETDGSEQDLASLPADPGEPLPNHQFLDLLSLVNLPRGEDSGESSGRASWDSQGSAAIPISGGSGVSCGLSLALAGQCLRAEELRARHQRTLLELRKEALRDKARAELAWLGHHRRVLENLQDSNGASAMAAKQSKILLELKQEQAEIQHLQNIYRAAHQERKLLLKQQREILMLQLSTAQLQEKLHNLPGKQEVLKSQSLDVPVGFWLTRCPATEEAIKLKKMRLVSDPKSCSSSAESAAPPERPELAGSKDSCVQLKQKQEEKHQGFSTENKETQAQKQAEEFPGLEQPLGVQGPGRCGMVAKRVCGATGGTTGPAFVVKDCKNSGLSAQDNVLLPVAHANSSGMDEPTSTPTPREGRKCEFLETVLEDKALLSKTVVDPKDNEDINPCGSKFTGKPLWVLSTWCNFCLVQAENTPEGAVKEVEVPVPSEFHQVDHSQGLKHLDHVSHEAPNEELNLKALSEGLAATESSSKANNFSLKCESAKSDSSLPEFQKVSAVQIDILESSISESELKHGEDTDVSVPEEFVHDSGDVFPSLSKEVPIAVRDGKETSPAEQHEDDRAEISPCSQKYPGDVLDRGCTEHLLPFIPTDKLKPAHSSQSDSPAVGMDEQKEWVAKRNQSNPTTERQAVKKGRTELFSSASSRKELFQAENCSSKGEDDATSIRDKGLPPSAEDALSEILSPMDEILSYGSADLPSTNKKDLSFLSEDLPPPPLGAVKSDDLPFSRDDFPAPPEQMTGSETSQGMDGDISLKMDALPPLPDNIMPEEFPLLNQETIDALSTQGGRLSEQSSLKAISSSQEDLSEHQQGEHETPLQHLELLPVSNPVSSGQAGKSPEFTMQQSKTHLMLPSIGGGSDDPLFSFEIGDRVLVRQTQPGTLVFKGLTHFGSGHWAGVALDKAEGDNAGTYQGVKYFECAQHCGVFVRPEEVSHLLGENKKSSSYSGDEDSDSCDDESFKGGCKYSGDGEQRVGVTEEKAEDSKCAGGSVVKENQSGLHTALLHGKEQRFPHSNQCKCNESLCQKNLLCLGSDKEKPEVAQIKQRILAAVLPMKSKTNNTDEVNTSKNICCLVEDQKRIKLADDIASELGKKLLFDILIAFSETAQHEYKSAFEKDTMNYSKGLRQGNNQKLFLLKENAVPVLSESSAKVSDVLLGDFDALCIHGCHTVAERIVTKFIDDAVKEYKKIKRKHGSKADKILNLSSETSPNTLPVIFDLTRELCAEHQVTANPGMFPWMKRNVGYWCSRSFCTGTDVSDVKVFIQGEIIKIMNLEKNDLEMKRKILNMTKYGNRKRDRVDLILVQELRKEESQWTYYGDDELTVKMRMTEGIFDTLILDTIRVLNKIYLRKASD</sequence>
<feature type="compositionally biased region" description="Polar residues" evidence="1">
    <location>
        <begin position="1069"/>
        <end position="1088"/>
    </location>
</feature>
<evidence type="ECO:0000313" key="3">
    <source>
        <dbReference type="EMBL" id="KAJ7418500.1"/>
    </source>
</evidence>
<organism evidence="3 4">
    <name type="scientific">Willisornis vidua</name>
    <name type="common">Xingu scale-backed antbird</name>
    <dbReference type="NCBI Taxonomy" id="1566151"/>
    <lineage>
        <taxon>Eukaryota</taxon>
        <taxon>Metazoa</taxon>
        <taxon>Chordata</taxon>
        <taxon>Craniata</taxon>
        <taxon>Vertebrata</taxon>
        <taxon>Euteleostomi</taxon>
        <taxon>Archelosauria</taxon>
        <taxon>Archosauria</taxon>
        <taxon>Dinosauria</taxon>
        <taxon>Saurischia</taxon>
        <taxon>Theropoda</taxon>
        <taxon>Coelurosauria</taxon>
        <taxon>Aves</taxon>
        <taxon>Neognathae</taxon>
        <taxon>Neoaves</taxon>
        <taxon>Telluraves</taxon>
        <taxon>Australaves</taxon>
        <taxon>Passeriformes</taxon>
        <taxon>Thamnophilidae</taxon>
        <taxon>Willisornis</taxon>
    </lineage>
</organism>
<name>A0ABQ9DB75_9PASS</name>
<evidence type="ECO:0000259" key="2">
    <source>
        <dbReference type="PROSITE" id="PS50245"/>
    </source>
</evidence>
<gene>
    <name evidence="3" type="ORF">WISP_58708</name>
</gene>
<dbReference type="EMBL" id="WHWB01033641">
    <property type="protein sequence ID" value="KAJ7418500.1"/>
    <property type="molecule type" value="Genomic_DNA"/>
</dbReference>
<keyword evidence="4" id="KW-1185">Reference proteome</keyword>
<dbReference type="InterPro" id="IPR028750">
    <property type="entry name" value="CEP350/CC187"/>
</dbReference>
<evidence type="ECO:0000256" key="1">
    <source>
        <dbReference type="SAM" id="MobiDB-lite"/>
    </source>
</evidence>
<feature type="compositionally biased region" description="Basic and acidic residues" evidence="1">
    <location>
        <begin position="1006"/>
        <end position="1017"/>
    </location>
</feature>
<comment type="caution">
    <text evidence="3">The sequence shown here is derived from an EMBL/GenBank/DDBJ whole genome shotgun (WGS) entry which is preliminary data.</text>
</comment>
<dbReference type="PANTHER" id="PTHR13958">
    <property type="entry name" value="CENTROSOME-ASSOCIATED PROTEIN 350"/>
    <property type="match status" value="1"/>
</dbReference>
<feature type="region of interest" description="Disordered" evidence="1">
    <location>
        <begin position="78"/>
        <end position="110"/>
    </location>
</feature>
<feature type="region of interest" description="Disordered" evidence="1">
    <location>
        <begin position="834"/>
        <end position="857"/>
    </location>
</feature>
<feature type="compositionally biased region" description="Basic and acidic residues" evidence="1">
    <location>
        <begin position="834"/>
        <end position="850"/>
    </location>
</feature>
<dbReference type="PROSITE" id="PS50245">
    <property type="entry name" value="CAP_GLY_2"/>
    <property type="match status" value="1"/>
</dbReference>
<feature type="compositionally biased region" description="Basic and acidic residues" evidence="1">
    <location>
        <begin position="545"/>
        <end position="568"/>
    </location>
</feature>
<feature type="compositionally biased region" description="Polar residues" evidence="1">
    <location>
        <begin position="905"/>
        <end position="914"/>
    </location>
</feature>
<feature type="compositionally biased region" description="Polar residues" evidence="1">
    <location>
        <begin position="86"/>
        <end position="102"/>
    </location>
</feature>